<protein>
    <recommendedName>
        <fullName evidence="2">Inner membrane protein YqiJ N-terminal domain-containing protein</fullName>
    </recommendedName>
</protein>
<dbReference type="AlphaFoldDB" id="A0A0G4B4I4"/>
<dbReference type="InterPro" id="IPR048376">
    <property type="entry name" value="YqiJ_N"/>
</dbReference>
<keyword evidence="1" id="KW-0472">Membrane</keyword>
<organism evidence="3 4">
    <name type="scientific">Berkelbacteria bacterium GW2011_GWE1_39_12</name>
    <dbReference type="NCBI Taxonomy" id="1618337"/>
    <lineage>
        <taxon>Bacteria</taxon>
        <taxon>Candidatus Berkelbacteria</taxon>
    </lineage>
</organism>
<feature type="transmembrane region" description="Helical" evidence="1">
    <location>
        <begin position="128"/>
        <end position="149"/>
    </location>
</feature>
<dbReference type="Proteomes" id="UP000035648">
    <property type="component" value="Chromosome"/>
</dbReference>
<feature type="transmembrane region" description="Helical" evidence="1">
    <location>
        <begin position="6"/>
        <end position="27"/>
    </location>
</feature>
<dbReference type="KEGG" id="bbgw:UT28_C0001G0102"/>
<gene>
    <name evidence="3" type="ORF">UT28_C0001G0102</name>
</gene>
<proteinExistence type="predicted"/>
<keyword evidence="1" id="KW-0812">Transmembrane</keyword>
<dbReference type="EMBL" id="CP011213">
    <property type="protein sequence ID" value="AKM81917.1"/>
    <property type="molecule type" value="Genomic_DNA"/>
</dbReference>
<feature type="transmembrane region" description="Helical" evidence="1">
    <location>
        <begin position="87"/>
        <end position="108"/>
    </location>
</feature>
<evidence type="ECO:0000313" key="3">
    <source>
        <dbReference type="EMBL" id="AKM81917.1"/>
    </source>
</evidence>
<name>A0A0G4B4I4_9BACT</name>
<keyword evidence="1" id="KW-1133">Transmembrane helix</keyword>
<reference evidence="3 4" key="1">
    <citation type="journal article" date="2015" name="Nature">
        <title>rRNA introns, odd ribosomes, and small enigmatic genomes across a large radiation of phyla.</title>
        <authorList>
            <person name="Brown C.T."/>
            <person name="Hug L.A."/>
            <person name="Thomas B.C."/>
            <person name="Sharon I."/>
            <person name="Castelle C.J."/>
            <person name="Singh A."/>
            <person name="Wilkins M.J."/>
            <person name="Williams K.H."/>
            <person name="Banfield J.F."/>
        </authorList>
    </citation>
    <scope>NUCLEOTIDE SEQUENCE [LARGE SCALE GENOMIC DNA]</scope>
</reference>
<evidence type="ECO:0000313" key="4">
    <source>
        <dbReference type="Proteomes" id="UP000035648"/>
    </source>
</evidence>
<evidence type="ECO:0000259" key="2">
    <source>
        <dbReference type="Pfam" id="PF21001"/>
    </source>
</evidence>
<evidence type="ECO:0000256" key="1">
    <source>
        <dbReference type="SAM" id="Phobius"/>
    </source>
</evidence>
<accession>A0A0G4B4I4</accession>
<feature type="domain" description="Inner membrane protein YqiJ N-terminal" evidence="2">
    <location>
        <begin position="11"/>
        <end position="145"/>
    </location>
</feature>
<sequence>MHAAELLIWYNLLFVISIVTAFLILLITAVTGIGHEMGGAEADLDADVGMDADTDAGIDADADAGADHSFLHETGAHDHDGSLLKALTLFGVGKVPISVIVTLVLFLFGMLGLSSNLVFEKMGLPPVAYFWFSLSAAAILSLILTGRLANLVARFMPSLETTKITPYDLVGRAGTAEYTISTNGGRVIVRDSHLNLHVVDARTIEGQIQSGEEIVVVEYEKEESRYVVSKLDL</sequence>
<dbReference type="Pfam" id="PF21001">
    <property type="entry name" value="YqiJ_N"/>
    <property type="match status" value="1"/>
</dbReference>